<organism evidence="1 2">
    <name type="scientific">Coptotermes formosanus</name>
    <name type="common">Formosan subterranean termite</name>
    <dbReference type="NCBI Taxonomy" id="36987"/>
    <lineage>
        <taxon>Eukaryota</taxon>
        <taxon>Metazoa</taxon>
        <taxon>Ecdysozoa</taxon>
        <taxon>Arthropoda</taxon>
        <taxon>Hexapoda</taxon>
        <taxon>Insecta</taxon>
        <taxon>Pterygota</taxon>
        <taxon>Neoptera</taxon>
        <taxon>Polyneoptera</taxon>
        <taxon>Dictyoptera</taxon>
        <taxon>Blattodea</taxon>
        <taxon>Blattoidea</taxon>
        <taxon>Termitoidae</taxon>
        <taxon>Rhinotermitidae</taxon>
        <taxon>Coptotermes</taxon>
    </lineage>
</organism>
<name>A0A6L2PGV5_COPFO</name>
<reference evidence="2" key="1">
    <citation type="submission" date="2020-01" db="EMBL/GenBank/DDBJ databases">
        <title>Draft genome sequence of the Termite Coptotermes fromosanus.</title>
        <authorList>
            <person name="Itakura S."/>
            <person name="Yosikawa Y."/>
            <person name="Umezawa K."/>
        </authorList>
    </citation>
    <scope>NUCLEOTIDE SEQUENCE [LARGE SCALE GENOMIC DNA]</scope>
</reference>
<dbReference type="OrthoDB" id="421040at2759"/>
<evidence type="ECO:0000313" key="1">
    <source>
        <dbReference type="EMBL" id="GFG30670.1"/>
    </source>
</evidence>
<feature type="non-terminal residue" evidence="1">
    <location>
        <position position="223"/>
    </location>
</feature>
<dbReference type="AlphaFoldDB" id="A0A6L2PGV5"/>
<accession>A0A6L2PGV5</accession>
<evidence type="ECO:0000313" key="2">
    <source>
        <dbReference type="Proteomes" id="UP000502823"/>
    </source>
</evidence>
<sequence length="223" mass="26056">MEAELLIEPLHIRRYYLAAKYVLKLKSLKGNNYIINSLNDLYRLCQNCYWRRKSKPLLIVTHENIKTTPVYCSQRMEMFSLDTWVSSVDLTDVIRINVACVDKAKDSYDVGTLKNLCEKFVFRNYGTFYKIYTDASKQKENVGVAWFDPQSGNNVSKGIWYKTIQPTLLRFAWFEGFQIGRPELVTAFRLRSGHVPLNSFLHLIKLKVSPYCDVCKIVDDVYH</sequence>
<keyword evidence="2" id="KW-1185">Reference proteome</keyword>
<proteinExistence type="predicted"/>
<dbReference type="Proteomes" id="UP000502823">
    <property type="component" value="Unassembled WGS sequence"/>
</dbReference>
<protein>
    <submittedName>
        <fullName evidence="1">Uncharacterized protein</fullName>
    </submittedName>
</protein>
<gene>
    <name evidence="1" type="ORF">Cfor_09466</name>
</gene>
<comment type="caution">
    <text evidence="1">The sequence shown here is derived from an EMBL/GenBank/DDBJ whole genome shotgun (WGS) entry which is preliminary data.</text>
</comment>
<dbReference type="InParanoid" id="A0A6L2PGV5"/>
<dbReference type="EMBL" id="BLKM01010577">
    <property type="protein sequence ID" value="GFG30670.1"/>
    <property type="molecule type" value="Genomic_DNA"/>
</dbReference>